<accession>A0A8H7HJY7</accession>
<evidence type="ECO:0000259" key="3">
    <source>
        <dbReference type="PROSITE" id="PS50238"/>
    </source>
</evidence>
<name>A0A8H7HJY7_9AGAM</name>
<feature type="compositionally biased region" description="Polar residues" evidence="2">
    <location>
        <begin position="852"/>
        <end position="866"/>
    </location>
</feature>
<dbReference type="Proteomes" id="UP000602905">
    <property type="component" value="Unassembled WGS sequence"/>
</dbReference>
<keyword evidence="1" id="KW-0343">GTPase activation</keyword>
<evidence type="ECO:0000256" key="2">
    <source>
        <dbReference type="SAM" id="MobiDB-lite"/>
    </source>
</evidence>
<proteinExistence type="predicted"/>
<dbReference type="GO" id="GO:0016787">
    <property type="term" value="F:hydrolase activity"/>
    <property type="evidence" value="ECO:0007669"/>
    <property type="project" value="InterPro"/>
</dbReference>
<dbReference type="GO" id="GO:0005938">
    <property type="term" value="C:cell cortex"/>
    <property type="evidence" value="ECO:0007669"/>
    <property type="project" value="TreeGrafter"/>
</dbReference>
<dbReference type="GO" id="GO:0005096">
    <property type="term" value="F:GTPase activator activity"/>
    <property type="evidence" value="ECO:0007669"/>
    <property type="project" value="UniProtKB-KW"/>
</dbReference>
<feature type="region of interest" description="Disordered" evidence="2">
    <location>
        <begin position="231"/>
        <end position="270"/>
    </location>
</feature>
<protein>
    <submittedName>
        <fullName evidence="4">GTPase-activator protein for Rho-like GTPases</fullName>
    </submittedName>
</protein>
<dbReference type="GO" id="GO:0007165">
    <property type="term" value="P:signal transduction"/>
    <property type="evidence" value="ECO:0007669"/>
    <property type="project" value="InterPro"/>
</dbReference>
<dbReference type="PANTHER" id="PTHR15228:SF25">
    <property type="entry name" value="F-BAR DOMAIN-CONTAINING PROTEIN"/>
    <property type="match status" value="1"/>
</dbReference>
<dbReference type="PANTHER" id="PTHR15228">
    <property type="entry name" value="SPERMATHECAL PHYSIOLOGY VARIANT"/>
    <property type="match status" value="1"/>
</dbReference>
<dbReference type="InterPro" id="IPR008936">
    <property type="entry name" value="Rho_GTPase_activation_prot"/>
</dbReference>
<dbReference type="PROSITE" id="PS50238">
    <property type="entry name" value="RHOGAP"/>
    <property type="match status" value="1"/>
</dbReference>
<comment type="caution">
    <text evidence="4">The sequence shown here is derived from an EMBL/GenBank/DDBJ whole genome shotgun (WGS) entry which is preliminary data.</text>
</comment>
<feature type="compositionally biased region" description="Polar residues" evidence="2">
    <location>
        <begin position="365"/>
        <end position="382"/>
    </location>
</feature>
<dbReference type="OrthoDB" id="3196451at2759"/>
<feature type="compositionally biased region" description="Pro residues" evidence="2">
    <location>
        <begin position="389"/>
        <end position="406"/>
    </location>
</feature>
<feature type="region of interest" description="Disordered" evidence="2">
    <location>
        <begin position="730"/>
        <end position="901"/>
    </location>
</feature>
<dbReference type="GO" id="GO:0060237">
    <property type="term" value="P:regulation of fungal-type cell wall organization"/>
    <property type="evidence" value="ECO:0007669"/>
    <property type="project" value="TreeGrafter"/>
</dbReference>
<feature type="domain" description="Rho-GAP" evidence="3">
    <location>
        <begin position="477"/>
        <end position="708"/>
    </location>
</feature>
<feature type="compositionally biased region" description="Polar residues" evidence="2">
    <location>
        <begin position="824"/>
        <end position="839"/>
    </location>
</feature>
<feature type="region of interest" description="Disordered" evidence="2">
    <location>
        <begin position="301"/>
        <end position="432"/>
    </location>
</feature>
<dbReference type="AlphaFoldDB" id="A0A8H7HJY7"/>
<feature type="non-terminal residue" evidence="4">
    <location>
        <position position="1"/>
    </location>
</feature>
<sequence length="901" mass="97312">MAEERVLSVAPSIVDPVPRTKPRPTRSGLGLEFVYSPSDDGVDENLLIVLHGLGDTMAPFVRMAKQLKLPQTAILVLQAPDPIPFLDQGEEMYQWYTSFTSLGEMIERPNPLPAVEKIHRAIAHLKDECRWTESRIHLFGFAQGGTVALESALRLPGGIKSVVSVAGGLVEVPTRAGPGAGSRVLYVGPSAGEGGLRKGFGIVRTEKMDEQVFPGSRSRASTTVIQPTATPLGVSQHHRRSLGVIDERPRRESGSGNNGNGNTHIPTSTPLSTYARILAKFRRQASDGHVPVSVPIGADKSASASASASASTGPSTVRPRRTLRKRTSSIRPATPPHSRPPLASAAPSQSNTTPSSSKRRISPVRRTTSPVPFNPPNLQNQKIPNIPSNAPPPAPIPVPTPVPAPRRPQVGTASPHPPDMHHPSSPPATKQNLKSWWKQFKNAQGGILKRDPDELVKNAPHKVFGIPLRESLRYASVQISTANPQGELYVWGYIPVVVAKCGLFLKENATEVEGVFRINGSNKRMRDLQSIFESPPRYGKDLNWKHESYTSHDVASVFRRYLTQMPEPVIPTEQYHAVRILPSPAFPLPSTLTLSHAIIATDRSKSENDVIQTYRKLIKEMPRANQYLLLYVLDLLSVFARKSDKNLMTESSTFLPPITRSYIHILADLAVIFRPGIISLPAHEMKPTEHALSQQVLVFLIQHQDHFMLDPPARGDSIMLSAGMSPGIERNTYIGSHPGQFSPGVERPGYIVPSDSDEDPPPGGYKLVERRRDPTTGSLARRRSFHDPGTNLGPLTTEPESIGSESPVTTESGGGGGKVKRSRTVPSQRGASVLDSSNGSKRRMKRLDTLGSVGSTVESGAASTLSGVGGSAIEHDSAPTPTSSTVAVVNAAPPAGRPSTS</sequence>
<dbReference type="EMBL" id="JACYCD010000691">
    <property type="protein sequence ID" value="KAF8688905.1"/>
    <property type="molecule type" value="Genomic_DNA"/>
</dbReference>
<evidence type="ECO:0000313" key="5">
    <source>
        <dbReference type="Proteomes" id="UP000602905"/>
    </source>
</evidence>
<dbReference type="SMART" id="SM00324">
    <property type="entry name" value="RhoGAP"/>
    <property type="match status" value="1"/>
</dbReference>
<dbReference type="Gene3D" id="3.40.50.1820">
    <property type="entry name" value="alpha/beta hydrolase"/>
    <property type="match status" value="1"/>
</dbReference>
<evidence type="ECO:0000313" key="4">
    <source>
        <dbReference type="EMBL" id="KAF8688905.1"/>
    </source>
</evidence>
<dbReference type="Pfam" id="PF02230">
    <property type="entry name" value="Abhydrolase_2"/>
    <property type="match status" value="1"/>
</dbReference>
<feature type="compositionally biased region" description="Basic residues" evidence="2">
    <location>
        <begin position="318"/>
        <end position="328"/>
    </location>
</feature>
<dbReference type="InterPro" id="IPR000198">
    <property type="entry name" value="RhoGAP_dom"/>
</dbReference>
<reference evidence="4" key="1">
    <citation type="submission" date="2020-09" db="EMBL/GenBank/DDBJ databases">
        <title>Comparative genome analyses of four rice-infecting Rhizoctonia solani isolates reveal extensive enrichment of homogalacturonan modification genes.</title>
        <authorList>
            <person name="Lee D.-Y."/>
            <person name="Jeon J."/>
            <person name="Kim K.-T."/>
            <person name="Cheong K."/>
            <person name="Song H."/>
            <person name="Choi G."/>
            <person name="Ko J."/>
            <person name="Opiyo S.O."/>
            <person name="Zuo S."/>
            <person name="Madhav S."/>
            <person name="Lee Y.-H."/>
            <person name="Wang G.-L."/>
        </authorList>
    </citation>
    <scope>NUCLEOTIDE SEQUENCE</scope>
    <source>
        <strain evidence="4">AG1-IA WGL</strain>
    </source>
</reference>
<dbReference type="InterPro" id="IPR029058">
    <property type="entry name" value="AB_hydrolase_fold"/>
</dbReference>
<feature type="compositionally biased region" description="Polar residues" evidence="2">
    <location>
        <begin position="346"/>
        <end position="356"/>
    </location>
</feature>
<dbReference type="InterPro" id="IPR003140">
    <property type="entry name" value="PLipase/COase/thioEstase"/>
</dbReference>
<dbReference type="Pfam" id="PF00620">
    <property type="entry name" value="RhoGAP"/>
    <property type="match status" value="1"/>
</dbReference>
<dbReference type="InterPro" id="IPR051025">
    <property type="entry name" value="RhoGAP"/>
</dbReference>
<evidence type="ECO:0000256" key="1">
    <source>
        <dbReference type="ARBA" id="ARBA00022468"/>
    </source>
</evidence>
<organism evidence="4 5">
    <name type="scientific">Rhizoctonia solani</name>
    <dbReference type="NCBI Taxonomy" id="456999"/>
    <lineage>
        <taxon>Eukaryota</taxon>
        <taxon>Fungi</taxon>
        <taxon>Dikarya</taxon>
        <taxon>Basidiomycota</taxon>
        <taxon>Agaricomycotina</taxon>
        <taxon>Agaricomycetes</taxon>
        <taxon>Cantharellales</taxon>
        <taxon>Ceratobasidiaceae</taxon>
        <taxon>Rhizoctonia</taxon>
    </lineage>
</organism>
<dbReference type="SUPFAM" id="SSF48350">
    <property type="entry name" value="GTPase activation domain, GAP"/>
    <property type="match status" value="1"/>
</dbReference>
<feature type="compositionally biased region" description="Low complexity" evidence="2">
    <location>
        <begin position="301"/>
        <end position="311"/>
    </location>
</feature>
<gene>
    <name evidence="4" type="ORF">RHS03_09282</name>
</gene>
<dbReference type="SUPFAM" id="SSF53474">
    <property type="entry name" value="alpha/beta-Hydrolases"/>
    <property type="match status" value="1"/>
</dbReference>
<dbReference type="Gene3D" id="1.10.555.10">
    <property type="entry name" value="Rho GTPase activation protein"/>
    <property type="match status" value="1"/>
</dbReference>